<proteinExistence type="predicted"/>
<accession>L9JC21</accession>
<dbReference type="EMBL" id="KB321086">
    <property type="protein sequence ID" value="ELW47908.1"/>
    <property type="molecule type" value="Genomic_DNA"/>
</dbReference>
<dbReference type="Proteomes" id="UP000011518">
    <property type="component" value="Unassembled WGS sequence"/>
</dbReference>
<name>L9JC21_TUPCH</name>
<sequence>MSSFASMENEEVKTANARLFPGLGGSLRGPSPAVCPVPTSGTVDPALHSAARRIRPGRSSPEARVSQRLRVLRNQGPESAQRRAAGS</sequence>
<organism evidence="2 3">
    <name type="scientific">Tupaia chinensis</name>
    <name type="common">Chinese tree shrew</name>
    <name type="synonym">Tupaia belangeri chinensis</name>
    <dbReference type="NCBI Taxonomy" id="246437"/>
    <lineage>
        <taxon>Eukaryota</taxon>
        <taxon>Metazoa</taxon>
        <taxon>Chordata</taxon>
        <taxon>Craniata</taxon>
        <taxon>Vertebrata</taxon>
        <taxon>Euteleostomi</taxon>
        <taxon>Mammalia</taxon>
        <taxon>Eutheria</taxon>
        <taxon>Euarchontoglires</taxon>
        <taxon>Scandentia</taxon>
        <taxon>Tupaiidae</taxon>
        <taxon>Tupaia</taxon>
    </lineage>
</organism>
<keyword evidence="3" id="KW-1185">Reference proteome</keyword>
<reference evidence="3" key="2">
    <citation type="journal article" date="2013" name="Nat. Commun.">
        <title>Genome of the Chinese tree shrew.</title>
        <authorList>
            <person name="Fan Y."/>
            <person name="Huang Z.Y."/>
            <person name="Cao C.C."/>
            <person name="Chen C.S."/>
            <person name="Chen Y.X."/>
            <person name="Fan D.D."/>
            <person name="He J."/>
            <person name="Hou H.L."/>
            <person name="Hu L."/>
            <person name="Hu X.T."/>
            <person name="Jiang X.T."/>
            <person name="Lai R."/>
            <person name="Lang Y.S."/>
            <person name="Liang B."/>
            <person name="Liao S.G."/>
            <person name="Mu D."/>
            <person name="Ma Y.Y."/>
            <person name="Niu Y.Y."/>
            <person name="Sun X.Q."/>
            <person name="Xia J.Q."/>
            <person name="Xiao J."/>
            <person name="Xiong Z.Q."/>
            <person name="Xu L."/>
            <person name="Yang L."/>
            <person name="Zhang Y."/>
            <person name="Zhao W."/>
            <person name="Zhao X.D."/>
            <person name="Zheng Y.T."/>
            <person name="Zhou J.M."/>
            <person name="Zhu Y.B."/>
            <person name="Zhang G.J."/>
            <person name="Wang J."/>
            <person name="Yao Y.G."/>
        </authorList>
    </citation>
    <scope>NUCLEOTIDE SEQUENCE [LARGE SCALE GENOMIC DNA]</scope>
</reference>
<dbReference type="InParanoid" id="L9JC21"/>
<protein>
    <submittedName>
        <fullName evidence="2">Uncharacterized protein</fullName>
    </submittedName>
</protein>
<reference evidence="3" key="1">
    <citation type="submission" date="2012-07" db="EMBL/GenBank/DDBJ databases">
        <title>Genome of the Chinese tree shrew, a rising model animal genetically related to primates.</title>
        <authorList>
            <person name="Zhang G."/>
            <person name="Fan Y."/>
            <person name="Yao Y."/>
            <person name="Huang Z."/>
        </authorList>
    </citation>
    <scope>NUCLEOTIDE SEQUENCE [LARGE SCALE GENOMIC DNA]</scope>
</reference>
<feature type="region of interest" description="Disordered" evidence="1">
    <location>
        <begin position="20"/>
        <end position="87"/>
    </location>
</feature>
<evidence type="ECO:0000256" key="1">
    <source>
        <dbReference type="SAM" id="MobiDB-lite"/>
    </source>
</evidence>
<dbReference type="AlphaFoldDB" id="L9JC21"/>
<evidence type="ECO:0000313" key="3">
    <source>
        <dbReference type="Proteomes" id="UP000011518"/>
    </source>
</evidence>
<evidence type="ECO:0000313" key="2">
    <source>
        <dbReference type="EMBL" id="ELW47908.1"/>
    </source>
</evidence>
<gene>
    <name evidence="2" type="ORF">TREES_T100013401</name>
</gene>